<evidence type="ECO:0000313" key="4">
    <source>
        <dbReference type="EMBL" id="AVP98421.1"/>
    </source>
</evidence>
<accession>A0A2P1PUB1</accession>
<feature type="DNA-binding region" description="H-T-H motif" evidence="2">
    <location>
        <begin position="36"/>
        <end position="55"/>
    </location>
</feature>
<evidence type="ECO:0000313" key="5">
    <source>
        <dbReference type="Proteomes" id="UP000241074"/>
    </source>
</evidence>
<evidence type="ECO:0000259" key="3">
    <source>
        <dbReference type="PROSITE" id="PS50977"/>
    </source>
</evidence>
<dbReference type="Proteomes" id="UP000241074">
    <property type="component" value="Chromosome"/>
</dbReference>
<dbReference type="Gene3D" id="1.10.357.10">
    <property type="entry name" value="Tetracycline Repressor, domain 2"/>
    <property type="match status" value="1"/>
</dbReference>
<dbReference type="EMBL" id="CP027860">
    <property type="protein sequence ID" value="AVP98421.1"/>
    <property type="molecule type" value="Genomic_DNA"/>
</dbReference>
<proteinExistence type="predicted"/>
<sequence>MLMSTSASQDKPRLTAEDWQQAALDVIAEQGLAAVAVEPLAKRLGVTKGSFYWHFPSREALIKASLEKWEASDQQRVFDPLEHIADPGDRLRELFVLTSREMRSHVIYSALLNQVDHPIVQPIMQRLSQKRIAFLGLAYRALGLNRRESMNRARLAYAAYVGFLQLMLQMKLPRMTTEEYEEYVQHVAETLIPPTPNSGN</sequence>
<dbReference type="RefSeq" id="WP_106892342.1">
    <property type="nucleotide sequence ID" value="NZ_CP027860.1"/>
</dbReference>
<gene>
    <name evidence="4" type="ORF">C7S18_15030</name>
</gene>
<dbReference type="PANTHER" id="PTHR30055:SF237">
    <property type="entry name" value="TRANSCRIPTIONAL REPRESSOR MCE3R"/>
    <property type="match status" value="1"/>
</dbReference>
<dbReference type="InterPro" id="IPR050109">
    <property type="entry name" value="HTH-type_TetR-like_transc_reg"/>
</dbReference>
<dbReference type="SUPFAM" id="SSF46689">
    <property type="entry name" value="Homeodomain-like"/>
    <property type="match status" value="1"/>
</dbReference>
<organism evidence="4 5">
    <name type="scientific">Ahniella affigens</name>
    <dbReference type="NCBI Taxonomy" id="2021234"/>
    <lineage>
        <taxon>Bacteria</taxon>
        <taxon>Pseudomonadati</taxon>
        <taxon>Pseudomonadota</taxon>
        <taxon>Gammaproteobacteria</taxon>
        <taxon>Lysobacterales</taxon>
        <taxon>Rhodanobacteraceae</taxon>
        <taxon>Ahniella</taxon>
    </lineage>
</organism>
<dbReference type="Pfam" id="PF00440">
    <property type="entry name" value="TetR_N"/>
    <property type="match status" value="1"/>
</dbReference>
<dbReference type="PRINTS" id="PR00455">
    <property type="entry name" value="HTHTETR"/>
</dbReference>
<dbReference type="PROSITE" id="PS50977">
    <property type="entry name" value="HTH_TETR_2"/>
    <property type="match status" value="1"/>
</dbReference>
<dbReference type="PANTHER" id="PTHR30055">
    <property type="entry name" value="HTH-TYPE TRANSCRIPTIONAL REGULATOR RUTR"/>
    <property type="match status" value="1"/>
</dbReference>
<dbReference type="GO" id="GO:0003700">
    <property type="term" value="F:DNA-binding transcription factor activity"/>
    <property type="evidence" value="ECO:0007669"/>
    <property type="project" value="TreeGrafter"/>
</dbReference>
<name>A0A2P1PUB1_9GAMM</name>
<keyword evidence="1 2" id="KW-0238">DNA-binding</keyword>
<dbReference type="GO" id="GO:0000976">
    <property type="term" value="F:transcription cis-regulatory region binding"/>
    <property type="evidence" value="ECO:0007669"/>
    <property type="project" value="TreeGrafter"/>
</dbReference>
<feature type="domain" description="HTH tetR-type" evidence="3">
    <location>
        <begin position="13"/>
        <end position="73"/>
    </location>
</feature>
<dbReference type="AlphaFoldDB" id="A0A2P1PUB1"/>
<dbReference type="OrthoDB" id="4541465at2"/>
<dbReference type="InterPro" id="IPR009057">
    <property type="entry name" value="Homeodomain-like_sf"/>
</dbReference>
<dbReference type="KEGG" id="xba:C7S18_15030"/>
<evidence type="ECO:0000256" key="2">
    <source>
        <dbReference type="PROSITE-ProRule" id="PRU00335"/>
    </source>
</evidence>
<protein>
    <submittedName>
        <fullName evidence="4">TetR/AcrR family transcriptional regulator</fullName>
    </submittedName>
</protein>
<reference evidence="4 5" key="2">
    <citation type="submission" date="2018-03" db="EMBL/GenBank/DDBJ databases">
        <authorList>
            <person name="Keele B.F."/>
        </authorList>
    </citation>
    <scope>NUCLEOTIDE SEQUENCE [LARGE SCALE GENOMIC DNA]</scope>
    <source>
        <strain evidence="4 5">D13</strain>
    </source>
</reference>
<dbReference type="InterPro" id="IPR001647">
    <property type="entry name" value="HTH_TetR"/>
</dbReference>
<keyword evidence="5" id="KW-1185">Reference proteome</keyword>
<reference evidence="4 5" key="1">
    <citation type="submission" date="2018-03" db="EMBL/GenBank/DDBJ databases">
        <title>Ahniella affigens gen. nov., sp. nov., a gammaproteobacterium isolated from sandy soil near a stream.</title>
        <authorList>
            <person name="Ko Y."/>
            <person name="Kim J.-H."/>
        </authorList>
    </citation>
    <scope>NUCLEOTIDE SEQUENCE [LARGE SCALE GENOMIC DNA]</scope>
    <source>
        <strain evidence="4 5">D13</strain>
    </source>
</reference>
<evidence type="ECO:0000256" key="1">
    <source>
        <dbReference type="ARBA" id="ARBA00023125"/>
    </source>
</evidence>